<dbReference type="Proteomes" id="UP000807342">
    <property type="component" value="Unassembled WGS sequence"/>
</dbReference>
<name>A0A9P5XNS8_9AGAR</name>
<comment type="caution">
    <text evidence="2">The sequence shown here is derived from an EMBL/GenBank/DDBJ whole genome shotgun (WGS) entry which is preliminary data.</text>
</comment>
<evidence type="ECO:0008006" key="4">
    <source>
        <dbReference type="Google" id="ProtNLM"/>
    </source>
</evidence>
<accession>A0A9P5XNS8</accession>
<feature type="compositionally biased region" description="Acidic residues" evidence="1">
    <location>
        <begin position="178"/>
        <end position="192"/>
    </location>
</feature>
<reference evidence="2" key="1">
    <citation type="submission" date="2020-11" db="EMBL/GenBank/DDBJ databases">
        <authorList>
            <consortium name="DOE Joint Genome Institute"/>
            <person name="Ahrendt S."/>
            <person name="Riley R."/>
            <person name="Andreopoulos W."/>
            <person name="Labutti K."/>
            <person name="Pangilinan J."/>
            <person name="Ruiz-Duenas F.J."/>
            <person name="Barrasa J.M."/>
            <person name="Sanchez-Garcia M."/>
            <person name="Camarero S."/>
            <person name="Miyauchi S."/>
            <person name="Serrano A."/>
            <person name="Linde D."/>
            <person name="Babiker R."/>
            <person name="Drula E."/>
            <person name="Ayuso-Fernandez I."/>
            <person name="Pacheco R."/>
            <person name="Padilla G."/>
            <person name="Ferreira P."/>
            <person name="Barriuso J."/>
            <person name="Kellner H."/>
            <person name="Castanera R."/>
            <person name="Alfaro M."/>
            <person name="Ramirez L."/>
            <person name="Pisabarro A.G."/>
            <person name="Kuo A."/>
            <person name="Tritt A."/>
            <person name="Lipzen A."/>
            <person name="He G."/>
            <person name="Yan M."/>
            <person name="Ng V."/>
            <person name="Cullen D."/>
            <person name="Martin F."/>
            <person name="Rosso M.-N."/>
            <person name="Henrissat B."/>
            <person name="Hibbett D."/>
            <person name="Martinez A.T."/>
            <person name="Grigoriev I.V."/>
        </authorList>
    </citation>
    <scope>NUCLEOTIDE SEQUENCE</scope>
    <source>
        <strain evidence="2">MF-IS2</strain>
    </source>
</reference>
<dbReference type="EMBL" id="MU151052">
    <property type="protein sequence ID" value="KAF9454803.1"/>
    <property type="molecule type" value="Genomic_DNA"/>
</dbReference>
<evidence type="ECO:0000256" key="1">
    <source>
        <dbReference type="SAM" id="MobiDB-lite"/>
    </source>
</evidence>
<protein>
    <recommendedName>
        <fullName evidence="4">C2H2-type domain-containing protein</fullName>
    </recommendedName>
</protein>
<dbReference type="Gene3D" id="3.30.160.60">
    <property type="entry name" value="Classic Zinc Finger"/>
    <property type="match status" value="1"/>
</dbReference>
<proteinExistence type="predicted"/>
<evidence type="ECO:0000313" key="3">
    <source>
        <dbReference type="Proteomes" id="UP000807342"/>
    </source>
</evidence>
<feature type="compositionally biased region" description="Low complexity" evidence="1">
    <location>
        <begin position="209"/>
        <end position="227"/>
    </location>
</feature>
<dbReference type="AlphaFoldDB" id="A0A9P5XNS8"/>
<evidence type="ECO:0000313" key="2">
    <source>
        <dbReference type="EMBL" id="KAF9454803.1"/>
    </source>
</evidence>
<gene>
    <name evidence="2" type="ORF">P691DRAFT_770323</name>
</gene>
<sequence>MLHYDYSDLLQLHLHSDASFDYDFDAHVAQCANVFGLDEKGLPQDDHRAPLPIILSVSDDFGSPCTSGSSRSSSIANDIIKSEGSDSEVIIPPPPVSPPFLLLKGNERARSFDSPRVIRQPSPVPSPPSTPRSKTPVDEVSSFTPAIPPSSRASVLQLPFSRKRLRRPTTPPAHISDEDADDESDNDTDDDYVPPPCSAGVKRRRTSCIPTRRSAPPIRSASSSPVPGKRVPGTSLSRNRQATSIAAINKACDSNNLNFICPECGWRQANKRLPDFKRHLRTHTRPGDSDQSKGWWCKGVLVEEAHKFNLPEDAKSYVFLGQERIGGCMQTFSRRDALKRHLDNSNVTCVGRPSEASED</sequence>
<feature type="region of interest" description="Disordered" evidence="1">
    <location>
        <begin position="112"/>
        <end position="236"/>
    </location>
</feature>
<dbReference type="OrthoDB" id="8922241at2759"/>
<organism evidence="2 3">
    <name type="scientific">Macrolepiota fuliginosa MF-IS2</name>
    <dbReference type="NCBI Taxonomy" id="1400762"/>
    <lineage>
        <taxon>Eukaryota</taxon>
        <taxon>Fungi</taxon>
        <taxon>Dikarya</taxon>
        <taxon>Basidiomycota</taxon>
        <taxon>Agaricomycotina</taxon>
        <taxon>Agaricomycetes</taxon>
        <taxon>Agaricomycetidae</taxon>
        <taxon>Agaricales</taxon>
        <taxon>Agaricineae</taxon>
        <taxon>Agaricaceae</taxon>
        <taxon>Macrolepiota</taxon>
    </lineage>
</organism>
<keyword evidence="3" id="KW-1185">Reference proteome</keyword>